<keyword evidence="2" id="KW-1185">Reference proteome</keyword>
<gene>
    <name evidence="1" type="ORF">BN12_180011</name>
</gene>
<dbReference type="RefSeq" id="WP_048550253.1">
    <property type="nucleotide sequence ID" value="NZ_HF570958.1"/>
</dbReference>
<dbReference type="OrthoDB" id="3431291at2"/>
<organism evidence="1 2">
    <name type="scientific">Nostocoides japonicum T1-X7</name>
    <dbReference type="NCBI Taxonomy" id="1194083"/>
    <lineage>
        <taxon>Bacteria</taxon>
        <taxon>Bacillati</taxon>
        <taxon>Actinomycetota</taxon>
        <taxon>Actinomycetes</taxon>
        <taxon>Micrococcales</taxon>
        <taxon>Intrasporangiaceae</taxon>
        <taxon>Nostocoides</taxon>
    </lineage>
</organism>
<dbReference type="AlphaFoldDB" id="A0A077LWS0"/>
<evidence type="ECO:0000313" key="1">
    <source>
        <dbReference type="EMBL" id="CCH77277.1"/>
    </source>
</evidence>
<dbReference type="Proteomes" id="UP000035721">
    <property type="component" value="Unassembled WGS sequence"/>
</dbReference>
<protein>
    <submittedName>
        <fullName evidence="1">Uncharacterized protein</fullName>
    </submittedName>
</protein>
<proteinExistence type="predicted"/>
<sequence length="67" mass="7320">MAESEDLDRLRRWEEMGAVWRVVTRSGGRATVALCRCDGGEEADRFTTADPAALAHIGPRASSEELS</sequence>
<reference evidence="1 2" key="1">
    <citation type="journal article" date="2013" name="ISME J.">
        <title>A metabolic model for members of the genus Tetrasphaera involved in enhanced biological phosphorus removal.</title>
        <authorList>
            <person name="Kristiansen R."/>
            <person name="Nguyen H.T.T."/>
            <person name="Saunders A.M."/>
            <person name="Nielsen J.L."/>
            <person name="Wimmer R."/>
            <person name="Le V.Q."/>
            <person name="McIlroy S.J."/>
            <person name="Petrovski S."/>
            <person name="Seviour R.J."/>
            <person name="Calteau A."/>
            <person name="Nielsen K.L."/>
            <person name="Nielsen P.H."/>
        </authorList>
    </citation>
    <scope>NUCLEOTIDE SEQUENCE [LARGE SCALE GENOMIC DNA]</scope>
    <source>
        <strain evidence="1 2">T1-X7</strain>
    </source>
</reference>
<dbReference type="STRING" id="1194083.BN12_180011"/>
<accession>A0A077LWS0</accession>
<evidence type="ECO:0000313" key="2">
    <source>
        <dbReference type="Proteomes" id="UP000035721"/>
    </source>
</evidence>
<name>A0A077LWS0_9MICO</name>
<dbReference type="EMBL" id="CAJB01000090">
    <property type="protein sequence ID" value="CCH77277.1"/>
    <property type="molecule type" value="Genomic_DNA"/>
</dbReference>
<comment type="caution">
    <text evidence="1">The sequence shown here is derived from an EMBL/GenBank/DDBJ whole genome shotgun (WGS) entry which is preliminary data.</text>
</comment>